<evidence type="ECO:0000313" key="3">
    <source>
        <dbReference type="EMBL" id="TSP12849.1"/>
    </source>
</evidence>
<name>A0ABY3EPG8_9BURK</name>
<feature type="region of interest" description="Disordered" evidence="1">
    <location>
        <begin position="249"/>
        <end position="276"/>
    </location>
</feature>
<sequence>MHNLAPAATSRYDDLLEPASDASACGDDLEYDPAFIMLQAAVAPSAPVQYGDFVETPASVNWAEAERECEALLARTKDLRVAIILLRAAVRQRGAAGLRDGMVFLQSLLERYGSGLHPLPYFDGQWDPITFANALAALADAEGALADVREIPLPKAAGAQLQLRDIEKALALPRQKDALSPESVTRMLKELAARGEAVVLALGEAHARLAQIAAWAESGLKADAPNLDPLSRLLQPFSEIERLVEAVPPAQSTAPVAETRAGRSSAIAPSTATDIPKPIEYATTTAAPHTPPPPALTMDRWTALATMRQVREWFEDNEPSSPVTVMLREAERMVGKRFSELAQSIPLELLSKWDAVDN</sequence>
<accession>A0ABY3EPG8</accession>
<gene>
    <name evidence="3" type="ORF">FGG12_10475</name>
</gene>
<evidence type="ECO:0000256" key="1">
    <source>
        <dbReference type="SAM" id="MobiDB-lite"/>
    </source>
</evidence>
<feature type="domain" description="ImpA N-terminal" evidence="2">
    <location>
        <begin position="16"/>
        <end position="138"/>
    </location>
</feature>
<dbReference type="PANTHER" id="PTHR37951:SF1">
    <property type="entry name" value="TYPE VI SECRETION SYSTEM COMPONENT TSSA1"/>
    <property type="match status" value="1"/>
</dbReference>
<dbReference type="InterPro" id="IPR017740">
    <property type="entry name" value="TssA-like"/>
</dbReference>
<dbReference type="Pfam" id="PF06812">
    <property type="entry name" value="ImpA_N"/>
    <property type="match status" value="1"/>
</dbReference>
<dbReference type="InterPro" id="IPR010657">
    <property type="entry name" value="ImpA_N"/>
</dbReference>
<dbReference type="RefSeq" id="WP_144197813.1">
    <property type="nucleotide sequence ID" value="NZ_VCIZ01000005.1"/>
</dbReference>
<evidence type="ECO:0000313" key="4">
    <source>
        <dbReference type="Proteomes" id="UP000318943"/>
    </source>
</evidence>
<proteinExistence type="predicted"/>
<keyword evidence="4" id="KW-1185">Reference proteome</keyword>
<organism evidence="3 4">
    <name type="scientific">Cupriavidus campinensis</name>
    <dbReference type="NCBI Taxonomy" id="151783"/>
    <lineage>
        <taxon>Bacteria</taxon>
        <taxon>Pseudomonadati</taxon>
        <taxon>Pseudomonadota</taxon>
        <taxon>Betaproteobacteria</taxon>
        <taxon>Burkholderiales</taxon>
        <taxon>Burkholderiaceae</taxon>
        <taxon>Cupriavidus</taxon>
    </lineage>
</organism>
<dbReference type="Proteomes" id="UP000318943">
    <property type="component" value="Unassembled WGS sequence"/>
</dbReference>
<protein>
    <recommendedName>
        <fullName evidence="2">ImpA N-terminal domain-containing protein</fullName>
    </recommendedName>
</protein>
<dbReference type="EMBL" id="VCIZ01000005">
    <property type="protein sequence ID" value="TSP12849.1"/>
    <property type="molecule type" value="Genomic_DNA"/>
</dbReference>
<evidence type="ECO:0000259" key="2">
    <source>
        <dbReference type="Pfam" id="PF06812"/>
    </source>
</evidence>
<dbReference type="PANTHER" id="PTHR37951">
    <property type="entry name" value="CYTOPLASMIC PROTEIN-RELATED"/>
    <property type="match status" value="1"/>
</dbReference>
<comment type="caution">
    <text evidence="3">The sequence shown here is derived from an EMBL/GenBank/DDBJ whole genome shotgun (WGS) entry which is preliminary data.</text>
</comment>
<reference evidence="3 4" key="1">
    <citation type="submission" date="2019-05" db="EMBL/GenBank/DDBJ databases">
        <title>Whole genome sequence analysis of Cupriavidus campinensis S14E4C strain.</title>
        <authorList>
            <person name="Abbaszade G."/>
            <person name="Szabo A."/>
            <person name="Toumi M."/>
            <person name="Toth E."/>
        </authorList>
    </citation>
    <scope>NUCLEOTIDE SEQUENCE [LARGE SCALE GENOMIC DNA]</scope>
    <source>
        <strain evidence="3 4">S14E4C</strain>
    </source>
</reference>